<accession>A0A2X2CBL1</accession>
<evidence type="ECO:0000313" key="6">
    <source>
        <dbReference type="EMBL" id="MBF8640605.1"/>
    </source>
</evidence>
<evidence type="ECO:0000313" key="7">
    <source>
        <dbReference type="EMBL" id="SPZ05962.1"/>
    </source>
</evidence>
<dbReference type="EC" id="5.4.99.61" evidence="7"/>
<dbReference type="SUPFAM" id="SSF63965">
    <property type="entry name" value="Precorrin-8X methylmutase CbiC/CobH"/>
    <property type="match status" value="1"/>
</dbReference>
<organism evidence="7 8">
    <name type="scientific">Pseudomonas luteola</name>
    <dbReference type="NCBI Taxonomy" id="47886"/>
    <lineage>
        <taxon>Bacteria</taxon>
        <taxon>Pseudomonadati</taxon>
        <taxon>Pseudomonadota</taxon>
        <taxon>Gammaproteobacteria</taxon>
        <taxon>Pseudomonadales</taxon>
        <taxon>Pseudomonadaceae</taxon>
        <taxon>Pseudomonas</taxon>
    </lineage>
</organism>
<protein>
    <submittedName>
        <fullName evidence="7">Precorrin-8X methylmutase</fullName>
        <ecNumber evidence="7">5.4.99.61</ecNumber>
    </submittedName>
</protein>
<comment type="pathway">
    <text evidence="1">Cofactor biosynthesis; adenosylcobalamin biosynthesis.</text>
</comment>
<reference evidence="7 8" key="1">
    <citation type="submission" date="2018-06" db="EMBL/GenBank/DDBJ databases">
        <authorList>
            <consortium name="Pathogen Informatics"/>
            <person name="Doyle S."/>
        </authorList>
    </citation>
    <scope>NUCLEOTIDE SEQUENCE [LARGE SCALE GENOMIC DNA]</scope>
    <source>
        <strain evidence="7 8">NCTC11842</strain>
    </source>
</reference>
<dbReference type="GO" id="GO:0016993">
    <property type="term" value="F:precorrin-8X methylmutase activity"/>
    <property type="evidence" value="ECO:0007669"/>
    <property type="project" value="UniProtKB-EC"/>
</dbReference>
<keyword evidence="4 7" id="KW-0413">Isomerase</keyword>
<feature type="domain" description="Cobalamin biosynthesis precorrin-8X methylmutase CobH/CbiC" evidence="5">
    <location>
        <begin position="12"/>
        <end position="206"/>
    </location>
</feature>
<dbReference type="EMBL" id="JADMCD010000003">
    <property type="protein sequence ID" value="MBF8640605.1"/>
    <property type="molecule type" value="Genomic_DNA"/>
</dbReference>
<dbReference type="InterPro" id="IPR036588">
    <property type="entry name" value="CobH/CbiC_sf"/>
</dbReference>
<dbReference type="Pfam" id="PF02570">
    <property type="entry name" value="CbiC"/>
    <property type="match status" value="1"/>
</dbReference>
<dbReference type="GO" id="GO:0009236">
    <property type="term" value="P:cobalamin biosynthetic process"/>
    <property type="evidence" value="ECO:0007669"/>
    <property type="project" value="UniProtKB-UniPathway"/>
</dbReference>
<dbReference type="RefSeq" id="WP_010798048.1">
    <property type="nucleotide sequence ID" value="NZ_FQYS01000003.1"/>
</dbReference>
<dbReference type="PANTHER" id="PTHR43588:SF1">
    <property type="entry name" value="COBALT-PRECORRIN-8 METHYLMUTASE"/>
    <property type="match status" value="1"/>
</dbReference>
<dbReference type="UniPathway" id="UPA00148"/>
<evidence type="ECO:0000313" key="8">
    <source>
        <dbReference type="Proteomes" id="UP000250443"/>
    </source>
</evidence>
<reference evidence="6 9" key="2">
    <citation type="submission" date="2020-10" db="EMBL/GenBank/DDBJ databases">
        <title>Genome sequences of Pseudomonas isolates.</title>
        <authorList>
            <person name="Wessels L."/>
            <person name="Reich F."/>
            <person name="Hammerl J."/>
        </authorList>
    </citation>
    <scope>NUCLEOTIDE SEQUENCE [LARGE SCALE GENOMIC DNA]</scope>
    <source>
        <strain evidence="6 9">20-MO00624-0</strain>
    </source>
</reference>
<evidence type="ECO:0000313" key="9">
    <source>
        <dbReference type="Proteomes" id="UP000626180"/>
    </source>
</evidence>
<evidence type="ECO:0000256" key="1">
    <source>
        <dbReference type="ARBA" id="ARBA00004953"/>
    </source>
</evidence>
<evidence type="ECO:0000259" key="5">
    <source>
        <dbReference type="Pfam" id="PF02570"/>
    </source>
</evidence>
<dbReference type="InterPro" id="IPR003722">
    <property type="entry name" value="Cbl_synth_CobH/CbiC"/>
</dbReference>
<gene>
    <name evidence="7" type="primary">cobH</name>
    <name evidence="6" type="ORF">IRZ65_07920</name>
    <name evidence="7" type="ORF">NCTC11842_01886</name>
</gene>
<dbReference type="EMBL" id="UAUF01000011">
    <property type="protein sequence ID" value="SPZ05962.1"/>
    <property type="molecule type" value="Genomic_DNA"/>
</dbReference>
<sequence>MPFDYQRDPEAIERQSFEQIRTLTDLSRFDPDQAQIAMRLVHTCGEPEIVEALHFSPHAMEAGLAAVEAQASILCDVEMVRHGLTRRLFGERPLCFLNDERVPALAKATGETRSMAALSLWEPYLPGSIVVIGNAPTALFRLLEHLETGGSRPALVIGMPVGFIGAAESKDALMAHGQALGIEWIALSGRRGGSALAAATLNALARVQQGIRW</sequence>
<evidence type="ECO:0000256" key="3">
    <source>
        <dbReference type="ARBA" id="ARBA00022573"/>
    </source>
</evidence>
<dbReference type="AlphaFoldDB" id="A0A2X2CBL1"/>
<comment type="similarity">
    <text evidence="2">Belongs to the CobH/CbiC family.</text>
</comment>
<evidence type="ECO:0000256" key="4">
    <source>
        <dbReference type="ARBA" id="ARBA00023235"/>
    </source>
</evidence>
<dbReference type="Proteomes" id="UP000626180">
    <property type="component" value="Unassembled WGS sequence"/>
</dbReference>
<proteinExistence type="inferred from homology"/>
<dbReference type="Proteomes" id="UP000250443">
    <property type="component" value="Unassembled WGS sequence"/>
</dbReference>
<dbReference type="Gene3D" id="3.40.50.10230">
    <property type="entry name" value="Cobalamin biosynthesis CobH/CbiC, precorrin-8X methylmutase"/>
    <property type="match status" value="1"/>
</dbReference>
<name>A0A2X2CBL1_PSELU</name>
<evidence type="ECO:0000256" key="2">
    <source>
        <dbReference type="ARBA" id="ARBA00009774"/>
    </source>
</evidence>
<keyword evidence="9" id="KW-1185">Reference proteome</keyword>
<dbReference type="PANTHER" id="PTHR43588">
    <property type="entry name" value="COBALT-PRECORRIN-8 METHYLMUTASE"/>
    <property type="match status" value="1"/>
</dbReference>
<keyword evidence="3" id="KW-0169">Cobalamin biosynthesis</keyword>